<accession>A0A0F9S9N9</accession>
<organism evidence="1">
    <name type="scientific">marine sediment metagenome</name>
    <dbReference type="NCBI Taxonomy" id="412755"/>
    <lineage>
        <taxon>unclassified sequences</taxon>
        <taxon>metagenomes</taxon>
        <taxon>ecological metagenomes</taxon>
    </lineage>
</organism>
<proteinExistence type="predicted"/>
<protein>
    <submittedName>
        <fullName evidence="1">Uncharacterized protein</fullName>
    </submittedName>
</protein>
<feature type="non-terminal residue" evidence="1">
    <location>
        <position position="37"/>
    </location>
</feature>
<name>A0A0F9S9N9_9ZZZZ</name>
<sequence>MQKFDPRTFQIGTDVVTSYELPDKGVVRKITKIDGAR</sequence>
<gene>
    <name evidence="1" type="ORF">LCGC14_0479260</name>
</gene>
<comment type="caution">
    <text evidence="1">The sequence shown here is derived from an EMBL/GenBank/DDBJ whole genome shotgun (WGS) entry which is preliminary data.</text>
</comment>
<dbReference type="AlphaFoldDB" id="A0A0F9S9N9"/>
<dbReference type="EMBL" id="LAZR01000519">
    <property type="protein sequence ID" value="KKN65610.1"/>
    <property type="molecule type" value="Genomic_DNA"/>
</dbReference>
<evidence type="ECO:0000313" key="1">
    <source>
        <dbReference type="EMBL" id="KKN65610.1"/>
    </source>
</evidence>
<reference evidence="1" key="1">
    <citation type="journal article" date="2015" name="Nature">
        <title>Complex archaea that bridge the gap between prokaryotes and eukaryotes.</title>
        <authorList>
            <person name="Spang A."/>
            <person name="Saw J.H."/>
            <person name="Jorgensen S.L."/>
            <person name="Zaremba-Niedzwiedzka K."/>
            <person name="Martijn J."/>
            <person name="Lind A.E."/>
            <person name="van Eijk R."/>
            <person name="Schleper C."/>
            <person name="Guy L."/>
            <person name="Ettema T.J."/>
        </authorList>
    </citation>
    <scope>NUCLEOTIDE SEQUENCE</scope>
</reference>